<dbReference type="PANTHER" id="PTHR31286:SF167">
    <property type="entry name" value="OS09G0268800 PROTEIN"/>
    <property type="match status" value="1"/>
</dbReference>
<comment type="caution">
    <text evidence="1">The sequence shown here is derived from an EMBL/GenBank/DDBJ whole genome shotgun (WGS) entry which is preliminary data.</text>
</comment>
<dbReference type="EMBL" id="JACGWN010000002">
    <property type="protein sequence ID" value="KAL0458904.1"/>
    <property type="molecule type" value="Genomic_DNA"/>
</dbReference>
<reference evidence="1" key="1">
    <citation type="submission" date="2020-06" db="EMBL/GenBank/DDBJ databases">
        <authorList>
            <person name="Li T."/>
            <person name="Hu X."/>
            <person name="Zhang T."/>
            <person name="Song X."/>
            <person name="Zhang H."/>
            <person name="Dai N."/>
            <person name="Sheng W."/>
            <person name="Hou X."/>
            <person name="Wei L."/>
        </authorList>
    </citation>
    <scope>NUCLEOTIDE SEQUENCE</scope>
    <source>
        <strain evidence="1">KEN1</strain>
        <tissue evidence="1">Leaf</tissue>
    </source>
</reference>
<proteinExistence type="predicted"/>
<reference evidence="1" key="2">
    <citation type="journal article" date="2024" name="Plant">
        <title>Genomic evolution and insights into agronomic trait innovations of Sesamum species.</title>
        <authorList>
            <person name="Miao H."/>
            <person name="Wang L."/>
            <person name="Qu L."/>
            <person name="Liu H."/>
            <person name="Sun Y."/>
            <person name="Le M."/>
            <person name="Wang Q."/>
            <person name="Wei S."/>
            <person name="Zheng Y."/>
            <person name="Lin W."/>
            <person name="Duan Y."/>
            <person name="Cao H."/>
            <person name="Xiong S."/>
            <person name="Wang X."/>
            <person name="Wei L."/>
            <person name="Li C."/>
            <person name="Ma Q."/>
            <person name="Ju M."/>
            <person name="Zhao R."/>
            <person name="Li G."/>
            <person name="Mu C."/>
            <person name="Tian Q."/>
            <person name="Mei H."/>
            <person name="Zhang T."/>
            <person name="Gao T."/>
            <person name="Zhang H."/>
        </authorList>
    </citation>
    <scope>NUCLEOTIDE SEQUENCE</scope>
    <source>
        <strain evidence="1">KEN1</strain>
    </source>
</reference>
<evidence type="ECO:0000313" key="1">
    <source>
        <dbReference type="EMBL" id="KAL0458904.1"/>
    </source>
</evidence>
<accession>A0AAW2XXY8</accession>
<name>A0AAW2XXY8_9LAMI</name>
<protein>
    <recommendedName>
        <fullName evidence="2">DUF4283 domain-containing protein</fullName>
    </recommendedName>
</protein>
<organism evidence="1">
    <name type="scientific">Sesamum latifolium</name>
    <dbReference type="NCBI Taxonomy" id="2727402"/>
    <lineage>
        <taxon>Eukaryota</taxon>
        <taxon>Viridiplantae</taxon>
        <taxon>Streptophyta</taxon>
        <taxon>Embryophyta</taxon>
        <taxon>Tracheophyta</taxon>
        <taxon>Spermatophyta</taxon>
        <taxon>Magnoliopsida</taxon>
        <taxon>eudicotyledons</taxon>
        <taxon>Gunneridae</taxon>
        <taxon>Pentapetalae</taxon>
        <taxon>asterids</taxon>
        <taxon>lamiids</taxon>
        <taxon>Lamiales</taxon>
        <taxon>Pedaliaceae</taxon>
        <taxon>Sesamum</taxon>
    </lineage>
</organism>
<evidence type="ECO:0008006" key="2">
    <source>
        <dbReference type="Google" id="ProtNLM"/>
    </source>
</evidence>
<sequence>MVLDLARLGAALTLTEEEDSGYVMPAGIWHTDSSTPSYFVVGRLLASKPFNPDALHSTLKLAFNPLCGMDFKLIENERFLIKFSHRLDWDRVLDCCRWAYDKNLLVLALVEAVDNPSTVDLDWSDFHVHIHGLPLGKMTRDVCSFIGNKLGRFKDIDADANGEVWGSSVRIRVALNVMKPP</sequence>
<dbReference type="InterPro" id="IPR040256">
    <property type="entry name" value="At4g02000-like"/>
</dbReference>
<gene>
    <name evidence="1" type="ORF">Slati_0517600</name>
</gene>
<dbReference type="PANTHER" id="PTHR31286">
    <property type="entry name" value="GLYCINE-RICH CELL WALL STRUCTURAL PROTEIN 1.8-LIKE"/>
    <property type="match status" value="1"/>
</dbReference>
<dbReference type="AlphaFoldDB" id="A0AAW2XXY8"/>